<dbReference type="AlphaFoldDB" id="A0A147BGH7"/>
<accession>A0A147BGH7</accession>
<reference evidence="12" key="1">
    <citation type="journal article" date="2018" name="PLoS Negl. Trop. Dis.">
        <title>Sialome diversity of ticks revealed by RNAseq of single tick salivary glands.</title>
        <authorList>
            <person name="Perner J."/>
            <person name="Kropackova S."/>
            <person name="Kopacek P."/>
            <person name="Ribeiro J.M."/>
        </authorList>
    </citation>
    <scope>NUCLEOTIDE SEQUENCE</scope>
    <source>
        <strain evidence="12">Siblings of single egg batch collected in Ceske Budejovice</strain>
        <tissue evidence="12">Salivary glands</tissue>
    </source>
</reference>
<keyword evidence="5" id="KW-0227">DNA damage</keyword>
<feature type="domain" description="Flap endonuclease GEN chromatin organization modifier" evidence="11">
    <location>
        <begin position="219"/>
        <end position="269"/>
    </location>
</feature>
<keyword evidence="3" id="KW-0479">Metal-binding</keyword>
<evidence type="ECO:0000256" key="2">
    <source>
        <dbReference type="ARBA" id="ARBA00022722"/>
    </source>
</evidence>
<evidence type="ECO:0000256" key="3">
    <source>
        <dbReference type="ARBA" id="ARBA00022723"/>
    </source>
</evidence>
<evidence type="ECO:0000256" key="9">
    <source>
        <dbReference type="ARBA" id="ARBA00038112"/>
    </source>
</evidence>
<evidence type="ECO:0000256" key="10">
    <source>
        <dbReference type="SAM" id="MobiDB-lite"/>
    </source>
</evidence>
<feature type="compositionally biased region" description="Basic residues" evidence="10">
    <location>
        <begin position="403"/>
        <end position="413"/>
    </location>
</feature>
<feature type="compositionally biased region" description="Basic and acidic residues" evidence="10">
    <location>
        <begin position="353"/>
        <end position="364"/>
    </location>
</feature>
<keyword evidence="7" id="KW-0460">Magnesium</keyword>
<dbReference type="SMART" id="SM00279">
    <property type="entry name" value="HhH2"/>
    <property type="match status" value="1"/>
</dbReference>
<keyword evidence="4 12" id="KW-0255">Endonuclease</keyword>
<dbReference type="Pfam" id="PF18704">
    <property type="entry name" value="Chromo_2"/>
    <property type="match status" value="1"/>
</dbReference>
<dbReference type="EMBL" id="GEGO01005533">
    <property type="protein sequence ID" value="JAR89871.1"/>
    <property type="molecule type" value="Transcribed_RNA"/>
</dbReference>
<dbReference type="GO" id="GO:0006281">
    <property type="term" value="P:DNA repair"/>
    <property type="evidence" value="ECO:0007669"/>
    <property type="project" value="UniProtKB-KW"/>
</dbReference>
<comment type="cofactor">
    <cofactor evidence="1">
        <name>Mg(2+)</name>
        <dbReference type="ChEBI" id="CHEBI:18420"/>
    </cofactor>
</comment>
<feature type="region of interest" description="Disordered" evidence="10">
    <location>
        <begin position="299"/>
        <end position="532"/>
    </location>
</feature>
<evidence type="ECO:0000313" key="12">
    <source>
        <dbReference type="EMBL" id="JAR89871.1"/>
    </source>
</evidence>
<feature type="compositionally biased region" description="Polar residues" evidence="10">
    <location>
        <begin position="366"/>
        <end position="380"/>
    </location>
</feature>
<sequence length="579" mass="65640">MADIESKLGLNREKLIALAVLSGCDYSSGLPSVGKETALKFLHSLQHVDVIERLRSWFRDQKYEMLEKKVDAVVKKDSHCTHCQHLGTRSSHQTNGCEACDTKKTCRPVQPESADCKCEWHEQSAIKQKWKLELELRKKAKQVKMFPPEDVIREFLNKNDKVERVDVAWTRPKTSQFESFMSNTLRWKGQDSRENLFPVLTCWHLRNKNDNTCDTGLMPIRVVKERVVQGADFFEVEWQAEEFEGTPPTTTEPQKLFEEKYPEMVRCYNEKLDQQRRKKVTEPKNKDIREFFRVSAKNRNGKEVVGDTTEKEKTAIEPSPTQPSESRGRRVTRARKPKPAVKQTKPVVTLGRYFEKTSVKKEEESLNSSLDEFSVPLSQRIQEKHENARTAETTTTQHGGKAKERKTKSPRKSSKPDAFTISLSDSLKEGFVEESPSWPSMSDEAEENALDAGCTPPKRRNASYESKMSRDAGELDERKSGRRRLSFDTPPPTPFAEASQRGSETPTTDSDTFPTQSTPVSFLSQEEGGSSVIDDAFPFEGGSCDQSAPLFDSMVSLEGSPIVIKAVHPSVIEISDDDC</sequence>
<dbReference type="InterPro" id="IPR036279">
    <property type="entry name" value="5-3_exonuclease_C_sf"/>
</dbReference>
<dbReference type="InterPro" id="IPR008918">
    <property type="entry name" value="HhH2"/>
</dbReference>
<proteinExistence type="inferred from homology"/>
<keyword evidence="8" id="KW-0234">DNA repair</keyword>
<evidence type="ECO:0000256" key="7">
    <source>
        <dbReference type="ARBA" id="ARBA00022842"/>
    </source>
</evidence>
<dbReference type="GO" id="GO:0000400">
    <property type="term" value="F:four-way junction DNA binding"/>
    <property type="evidence" value="ECO:0007669"/>
    <property type="project" value="TreeGrafter"/>
</dbReference>
<evidence type="ECO:0000256" key="6">
    <source>
        <dbReference type="ARBA" id="ARBA00022801"/>
    </source>
</evidence>
<keyword evidence="6" id="KW-0378">Hydrolase</keyword>
<protein>
    <submittedName>
        <fullName evidence="12">Putative xp-g/rad2 dna repair endonuclease</fullName>
    </submittedName>
</protein>
<dbReference type="InterPro" id="IPR041012">
    <property type="entry name" value="GEN_chromo"/>
</dbReference>
<dbReference type="GO" id="GO:0046872">
    <property type="term" value="F:metal ion binding"/>
    <property type="evidence" value="ECO:0007669"/>
    <property type="project" value="UniProtKB-KW"/>
</dbReference>
<evidence type="ECO:0000256" key="5">
    <source>
        <dbReference type="ARBA" id="ARBA00022763"/>
    </source>
</evidence>
<dbReference type="SUPFAM" id="SSF47807">
    <property type="entry name" value="5' to 3' exonuclease, C-terminal subdomain"/>
    <property type="match status" value="1"/>
</dbReference>
<feature type="compositionally biased region" description="Basic residues" evidence="10">
    <location>
        <begin position="329"/>
        <end position="339"/>
    </location>
</feature>
<dbReference type="Gene3D" id="1.10.150.20">
    <property type="entry name" value="5' to 3' exonuclease, C-terminal subdomain"/>
    <property type="match status" value="1"/>
</dbReference>
<dbReference type="GO" id="GO:0017108">
    <property type="term" value="F:5'-flap endonuclease activity"/>
    <property type="evidence" value="ECO:0007669"/>
    <property type="project" value="TreeGrafter"/>
</dbReference>
<evidence type="ECO:0000256" key="8">
    <source>
        <dbReference type="ARBA" id="ARBA00023204"/>
    </source>
</evidence>
<dbReference type="GO" id="GO:0008821">
    <property type="term" value="F:crossover junction DNA endonuclease activity"/>
    <property type="evidence" value="ECO:0007669"/>
    <property type="project" value="UniProtKB-ARBA"/>
</dbReference>
<evidence type="ECO:0000256" key="4">
    <source>
        <dbReference type="ARBA" id="ARBA00022759"/>
    </source>
</evidence>
<feature type="compositionally biased region" description="Basic and acidic residues" evidence="10">
    <location>
        <begin position="300"/>
        <end position="315"/>
    </location>
</feature>
<dbReference type="FunFam" id="1.10.150.20:FF:000030">
    <property type="entry name" value="Flap endonuclease GEN-like 1"/>
    <property type="match status" value="1"/>
</dbReference>
<evidence type="ECO:0000259" key="11">
    <source>
        <dbReference type="Pfam" id="PF18704"/>
    </source>
</evidence>
<dbReference type="PANTHER" id="PTHR11081">
    <property type="entry name" value="FLAP ENDONUCLEASE FAMILY MEMBER"/>
    <property type="match status" value="1"/>
</dbReference>
<keyword evidence="2" id="KW-0540">Nuclease</keyword>
<evidence type="ECO:0000256" key="1">
    <source>
        <dbReference type="ARBA" id="ARBA00001946"/>
    </source>
</evidence>
<name>A0A147BGH7_IXORI</name>
<comment type="similarity">
    <text evidence="9">Belongs to the XPG/RAD2 endonuclease family. GEN subfamily.</text>
</comment>
<organism evidence="12">
    <name type="scientific">Ixodes ricinus</name>
    <name type="common">Common tick</name>
    <name type="synonym">Acarus ricinus</name>
    <dbReference type="NCBI Taxonomy" id="34613"/>
    <lineage>
        <taxon>Eukaryota</taxon>
        <taxon>Metazoa</taxon>
        <taxon>Ecdysozoa</taxon>
        <taxon>Arthropoda</taxon>
        <taxon>Chelicerata</taxon>
        <taxon>Arachnida</taxon>
        <taxon>Acari</taxon>
        <taxon>Parasitiformes</taxon>
        <taxon>Ixodida</taxon>
        <taxon>Ixodoidea</taxon>
        <taxon>Ixodidae</taxon>
        <taxon>Ixodinae</taxon>
        <taxon>Ixodes</taxon>
    </lineage>
</organism>
<dbReference type="InterPro" id="IPR006084">
    <property type="entry name" value="XPG/Rad2"/>
</dbReference>
<feature type="compositionally biased region" description="Basic and acidic residues" evidence="10">
    <location>
        <begin position="467"/>
        <end position="479"/>
    </location>
</feature>
<feature type="compositionally biased region" description="Polar residues" evidence="10">
    <location>
        <begin position="500"/>
        <end position="528"/>
    </location>
</feature>
<dbReference type="PANTHER" id="PTHR11081:SF70">
    <property type="entry name" value="FLAP ENDONUCLEASE GEN HOMOLOG 1"/>
    <property type="match status" value="1"/>
</dbReference>